<sequence>MHPSIILALKSYHLLLQKYHVTTPLMWDPANEKFTSGSTSTKGWIYVIAMTGIFLTSPYFLIVRQFYLEDDAVTGIHIMAVGITCVLGTTSVVSGIWISLYRSLIKTSLNRLLYPDQLFTTDVMELMIALPKSGADRVIGRFLTIITLLLWSFPPGMILGLFFVPLDSITHLYRIYFKSKTEWIATGYLIYNVLRLMTLPLIHEACRIYTICVIVPVLLITRVNQSLDNLSKITLNYAMHPCFSKKMPRHRVHDMIHNYNRLSILMISSNLFMAPGAVIMLSILFLGHVFFNFATIKFYPFLPIIFFFLNIGISTLLIFVSYMVFHLISPQNAMAAELIKEWWRPVVNVDMKYYTKIVRSLQPIKIYCGLGQVKFFYFTKSTRTTFFNTVISYTMNALLSVPSKYVKFTYHGQFEKNGGPTIKTWRTRGFSSLQDCPVSTSKKINFYPTFPKIFQMINLSSSILLVACLAIGATNAWFCRGTTLYCYPLEIMARTCPSVNPCAPAPTTVRATAPPPTTTRSTTAPPATTTTVATTLATTMATMNGTCPLLECCHFNCWIGAVCTKSTSPTAAPTCSDGGVPTMCANYVNPFSTYCLSLGCAPMSCQQTTCNAGNGNRLCTPYS</sequence>
<name>A0A226CYM3_FOLCA</name>
<feature type="transmembrane region" description="Helical" evidence="1">
    <location>
        <begin position="74"/>
        <end position="100"/>
    </location>
</feature>
<feature type="transmembrane region" description="Helical" evidence="1">
    <location>
        <begin position="142"/>
        <end position="163"/>
    </location>
</feature>
<accession>A0A226CYM3</accession>
<dbReference type="AlphaFoldDB" id="A0A226CYM3"/>
<dbReference type="EMBL" id="LNIX01000055">
    <property type="protein sequence ID" value="OXA37577.1"/>
    <property type="molecule type" value="Genomic_DNA"/>
</dbReference>
<protein>
    <submittedName>
        <fullName evidence="2">Uncharacterized protein</fullName>
    </submittedName>
</protein>
<keyword evidence="1" id="KW-1133">Transmembrane helix</keyword>
<organism evidence="2 3">
    <name type="scientific">Folsomia candida</name>
    <name type="common">Springtail</name>
    <dbReference type="NCBI Taxonomy" id="158441"/>
    <lineage>
        <taxon>Eukaryota</taxon>
        <taxon>Metazoa</taxon>
        <taxon>Ecdysozoa</taxon>
        <taxon>Arthropoda</taxon>
        <taxon>Hexapoda</taxon>
        <taxon>Collembola</taxon>
        <taxon>Entomobryomorpha</taxon>
        <taxon>Isotomoidea</taxon>
        <taxon>Isotomidae</taxon>
        <taxon>Proisotominae</taxon>
        <taxon>Folsomia</taxon>
    </lineage>
</organism>
<feature type="transmembrane region" description="Helical" evidence="1">
    <location>
        <begin position="183"/>
        <end position="202"/>
    </location>
</feature>
<feature type="transmembrane region" description="Helical" evidence="1">
    <location>
        <begin position="271"/>
        <end position="295"/>
    </location>
</feature>
<proteinExistence type="predicted"/>
<feature type="transmembrane region" description="Helical" evidence="1">
    <location>
        <begin position="43"/>
        <end position="62"/>
    </location>
</feature>
<keyword evidence="1" id="KW-0472">Membrane</keyword>
<dbReference type="Proteomes" id="UP000198287">
    <property type="component" value="Unassembled WGS sequence"/>
</dbReference>
<gene>
    <name evidence="2" type="ORF">Fcan01_27693</name>
</gene>
<evidence type="ECO:0000313" key="2">
    <source>
        <dbReference type="EMBL" id="OXA37577.1"/>
    </source>
</evidence>
<evidence type="ECO:0000256" key="1">
    <source>
        <dbReference type="SAM" id="Phobius"/>
    </source>
</evidence>
<feature type="transmembrane region" description="Helical" evidence="1">
    <location>
        <begin position="301"/>
        <end position="325"/>
    </location>
</feature>
<comment type="caution">
    <text evidence="2">The sequence shown here is derived from an EMBL/GenBank/DDBJ whole genome shotgun (WGS) entry which is preliminary data.</text>
</comment>
<keyword evidence="3" id="KW-1185">Reference proteome</keyword>
<reference evidence="2 3" key="1">
    <citation type="submission" date="2015-12" db="EMBL/GenBank/DDBJ databases">
        <title>The genome of Folsomia candida.</title>
        <authorList>
            <person name="Faddeeva A."/>
            <person name="Derks M.F."/>
            <person name="Anvar Y."/>
            <person name="Smit S."/>
            <person name="Van Straalen N."/>
            <person name="Roelofs D."/>
        </authorList>
    </citation>
    <scope>NUCLEOTIDE SEQUENCE [LARGE SCALE GENOMIC DNA]</scope>
    <source>
        <strain evidence="2 3">VU population</strain>
        <tissue evidence="2">Whole body</tissue>
    </source>
</reference>
<evidence type="ECO:0000313" key="3">
    <source>
        <dbReference type="Proteomes" id="UP000198287"/>
    </source>
</evidence>
<keyword evidence="1" id="KW-0812">Transmembrane</keyword>
<feature type="transmembrane region" description="Helical" evidence="1">
    <location>
        <begin position="456"/>
        <end position="478"/>
    </location>
</feature>